<dbReference type="RefSeq" id="XP_067171029.1">
    <property type="nucleotide sequence ID" value="XM_067314928.1"/>
</dbReference>
<organism evidence="7 10">
    <name type="scientific">Apteryx mantelli</name>
    <name type="common">North Island brown kiwi</name>
    <dbReference type="NCBI Taxonomy" id="2696672"/>
    <lineage>
        <taxon>Eukaryota</taxon>
        <taxon>Metazoa</taxon>
        <taxon>Chordata</taxon>
        <taxon>Craniata</taxon>
        <taxon>Vertebrata</taxon>
        <taxon>Euteleostomi</taxon>
        <taxon>Archelosauria</taxon>
        <taxon>Archosauria</taxon>
        <taxon>Dinosauria</taxon>
        <taxon>Saurischia</taxon>
        <taxon>Theropoda</taxon>
        <taxon>Coelurosauria</taxon>
        <taxon>Aves</taxon>
        <taxon>Palaeognathae</taxon>
        <taxon>Apterygiformes</taxon>
        <taxon>Apterygidae</taxon>
        <taxon>Apteryx</taxon>
    </lineage>
</organism>
<dbReference type="Proteomes" id="UP001652627">
    <property type="component" value="Chromosome 38"/>
</dbReference>
<accession>A0ABM4G1G2</accession>
<evidence type="ECO:0000313" key="7">
    <source>
        <dbReference type="Proteomes" id="UP001652627"/>
    </source>
</evidence>
<dbReference type="GeneID" id="106489887"/>
<dbReference type="PANTHER" id="PTHR47187:SF1">
    <property type="entry name" value="NFATC2-INTERACTING PROTEIN"/>
    <property type="match status" value="1"/>
</dbReference>
<reference evidence="8 9" key="1">
    <citation type="submission" date="2025-05" db="UniProtKB">
        <authorList>
            <consortium name="RefSeq"/>
        </authorList>
    </citation>
    <scope>IDENTIFICATION</scope>
    <source>
        <tissue evidence="8 9">Blood</tissue>
    </source>
</reference>
<evidence type="ECO:0000313" key="9">
    <source>
        <dbReference type="RefSeq" id="XP_067171030.1"/>
    </source>
</evidence>
<feature type="region of interest" description="Disordered" evidence="5">
    <location>
        <begin position="101"/>
        <end position="161"/>
    </location>
</feature>
<evidence type="ECO:0000256" key="1">
    <source>
        <dbReference type="ARBA" id="ARBA00004123"/>
    </source>
</evidence>
<dbReference type="RefSeq" id="XP_067171031.1">
    <property type="nucleotide sequence ID" value="XM_067314930.1"/>
</dbReference>
<dbReference type="Gene3D" id="3.10.20.90">
    <property type="entry name" value="Phosphatidylinositol 3-kinase Catalytic Subunit, Chain A, domain 1"/>
    <property type="match status" value="2"/>
</dbReference>
<evidence type="ECO:0000313" key="8">
    <source>
        <dbReference type="RefSeq" id="XP_067171029.1"/>
    </source>
</evidence>
<dbReference type="InterPro" id="IPR029071">
    <property type="entry name" value="Ubiquitin-like_domsf"/>
</dbReference>
<keyword evidence="2" id="KW-0539">Nucleus</keyword>
<feature type="region of interest" description="Disordered" evidence="5">
    <location>
        <begin position="20"/>
        <end position="75"/>
    </location>
</feature>
<protein>
    <recommendedName>
        <fullName evidence="3">NFATC2-interacting protein</fullName>
    </recommendedName>
    <alternativeName>
        <fullName evidence="4">Nuclear factor of activated T-cells, cytoplasmic 2-interacting protein</fullName>
    </alternativeName>
</protein>
<evidence type="ECO:0000256" key="2">
    <source>
        <dbReference type="ARBA" id="ARBA00023242"/>
    </source>
</evidence>
<evidence type="ECO:0000259" key="6">
    <source>
        <dbReference type="SMART" id="SM00213"/>
    </source>
</evidence>
<dbReference type="InterPro" id="IPR052324">
    <property type="entry name" value="NFATC2-Int_DNA_Repair"/>
</dbReference>
<sequence length="370" mass="40587">MTEPSSVPLGCPEAVAVGPAVERGAAGDALTPASPPWPRARRGSSDSDSDIESPRPPRTPRPKRRRLRLGPDVPSVPVYSNKVNSCLWLCPMVQLQDLPAPQQQGESSIDMDAEEEEEEEVEEEKEGERKPEPVLEPEPLEGAGTPVLPCSPQPRSGRTRRIIRDVDRRLRGLSSLVLGSPGWPAAPEPDVVLLEPPAPPTPRLLQLKVQCRAELHRVPLQTSEPLRVVVEHMARVLRVPPGWILLLLRDRELEPSATPQALGLGVADIVECVVDAGAGGEPAPELELELEPEPGPGELRLTVQGQDRHSLLRLIVPKAQPLSWLMERYRAARGLGTCPLRFFFDGRRLLGTCTPEELGMEQDDIIEVWA</sequence>
<evidence type="ECO:0000256" key="4">
    <source>
        <dbReference type="ARBA" id="ARBA00042764"/>
    </source>
</evidence>
<evidence type="ECO:0000256" key="3">
    <source>
        <dbReference type="ARBA" id="ARBA00039921"/>
    </source>
</evidence>
<evidence type="ECO:0000313" key="10">
    <source>
        <dbReference type="RefSeq" id="XP_067171031.1"/>
    </source>
</evidence>
<name>A0ABM4G1G2_9AVES</name>
<dbReference type="InterPro" id="IPR022617">
    <property type="entry name" value="Rad60/SUMO-like_dom"/>
</dbReference>
<keyword evidence="7" id="KW-1185">Reference proteome</keyword>
<dbReference type="PANTHER" id="PTHR47187">
    <property type="entry name" value="NFATC2-INTERACTING PROTEIN"/>
    <property type="match status" value="1"/>
</dbReference>
<dbReference type="InterPro" id="IPR000626">
    <property type="entry name" value="Ubiquitin-like_dom"/>
</dbReference>
<dbReference type="RefSeq" id="XP_067171030.1">
    <property type="nucleotide sequence ID" value="XM_067314929.1"/>
</dbReference>
<evidence type="ECO:0000256" key="5">
    <source>
        <dbReference type="SAM" id="MobiDB-lite"/>
    </source>
</evidence>
<dbReference type="Pfam" id="PF11976">
    <property type="entry name" value="Rad60-SLD"/>
    <property type="match status" value="1"/>
</dbReference>
<gene>
    <name evidence="8 9 10" type="primary">NFATC2IP</name>
</gene>
<feature type="domain" description="Ubiquitin-like" evidence="6">
    <location>
        <begin position="205"/>
        <end position="275"/>
    </location>
</feature>
<proteinExistence type="predicted"/>
<comment type="subcellular location">
    <subcellularLocation>
        <location evidence="1">Nucleus</location>
    </subcellularLocation>
</comment>
<feature type="compositionally biased region" description="Acidic residues" evidence="5">
    <location>
        <begin position="109"/>
        <end position="125"/>
    </location>
</feature>
<dbReference type="SMART" id="SM00213">
    <property type="entry name" value="UBQ"/>
    <property type="match status" value="1"/>
</dbReference>
<dbReference type="SUPFAM" id="SSF54236">
    <property type="entry name" value="Ubiquitin-like"/>
    <property type="match status" value="2"/>
</dbReference>
<feature type="compositionally biased region" description="Basic residues" evidence="5">
    <location>
        <begin position="58"/>
        <end position="68"/>
    </location>
</feature>